<keyword evidence="3 5" id="KW-0067">ATP-binding</keyword>
<keyword evidence="8" id="KW-1185">Reference proteome</keyword>
<keyword evidence="2 5" id="KW-0547">Nucleotide-binding</keyword>
<dbReference type="Proteomes" id="UP000244956">
    <property type="component" value="Unassembled WGS sequence"/>
</dbReference>
<evidence type="ECO:0000313" key="7">
    <source>
        <dbReference type="EMBL" id="PWD97699.1"/>
    </source>
</evidence>
<accession>A0A2U2B3R5</accession>
<dbReference type="PANTHER" id="PTHR10695:SF46">
    <property type="entry name" value="BIFUNCTIONAL COENZYME A SYNTHASE-RELATED"/>
    <property type="match status" value="1"/>
</dbReference>
<comment type="catalytic activity">
    <reaction evidence="5">
        <text>3'-dephospho-CoA + ATP = ADP + CoA + H(+)</text>
        <dbReference type="Rhea" id="RHEA:18245"/>
        <dbReference type="ChEBI" id="CHEBI:15378"/>
        <dbReference type="ChEBI" id="CHEBI:30616"/>
        <dbReference type="ChEBI" id="CHEBI:57287"/>
        <dbReference type="ChEBI" id="CHEBI:57328"/>
        <dbReference type="ChEBI" id="CHEBI:456216"/>
        <dbReference type="EC" id="2.7.1.24"/>
    </reaction>
</comment>
<dbReference type="SUPFAM" id="SSF52540">
    <property type="entry name" value="P-loop containing nucleoside triphosphate hydrolases"/>
    <property type="match status" value="1"/>
</dbReference>
<comment type="function">
    <text evidence="5">Catalyzes the phosphorylation of the 3'-hydroxyl group of dephosphocoenzyme A to form coenzyme A.</text>
</comment>
<dbReference type="Pfam" id="PF01121">
    <property type="entry name" value="CoaE"/>
    <property type="match status" value="1"/>
</dbReference>
<gene>
    <name evidence="5" type="primary">coaE</name>
    <name evidence="7" type="ORF">DDZ16_19285</name>
</gene>
<evidence type="ECO:0000256" key="4">
    <source>
        <dbReference type="ARBA" id="ARBA00022993"/>
    </source>
</evidence>
<dbReference type="CDD" id="cd02022">
    <property type="entry name" value="DPCK"/>
    <property type="match status" value="1"/>
</dbReference>
<dbReference type="InterPro" id="IPR001977">
    <property type="entry name" value="Depp_CoAkinase"/>
</dbReference>
<dbReference type="EC" id="2.7.1.24" evidence="5 6"/>
<reference evidence="7 8" key="1">
    <citation type="submission" date="2018-05" db="EMBL/GenBank/DDBJ databases">
        <title>Marinilabilia rubrum sp. nov., isolated from saltern sediment.</title>
        <authorList>
            <person name="Zhang R."/>
        </authorList>
    </citation>
    <scope>NUCLEOTIDE SEQUENCE [LARGE SCALE GENOMIC DNA]</scope>
    <source>
        <strain evidence="7 8">WTE16</strain>
    </source>
</reference>
<dbReference type="EMBL" id="QEWP01000027">
    <property type="protein sequence ID" value="PWD97699.1"/>
    <property type="molecule type" value="Genomic_DNA"/>
</dbReference>
<dbReference type="InterPro" id="IPR027417">
    <property type="entry name" value="P-loop_NTPase"/>
</dbReference>
<organism evidence="7 8">
    <name type="scientific">Marinilabilia rubra</name>
    <dbReference type="NCBI Taxonomy" id="2162893"/>
    <lineage>
        <taxon>Bacteria</taxon>
        <taxon>Pseudomonadati</taxon>
        <taxon>Bacteroidota</taxon>
        <taxon>Bacteroidia</taxon>
        <taxon>Marinilabiliales</taxon>
        <taxon>Marinilabiliaceae</taxon>
        <taxon>Marinilabilia</taxon>
    </lineage>
</organism>
<dbReference type="NCBIfam" id="TIGR00152">
    <property type="entry name" value="dephospho-CoA kinase"/>
    <property type="match status" value="1"/>
</dbReference>
<evidence type="ECO:0000256" key="1">
    <source>
        <dbReference type="ARBA" id="ARBA00009018"/>
    </source>
</evidence>
<dbReference type="GO" id="GO:0015937">
    <property type="term" value="P:coenzyme A biosynthetic process"/>
    <property type="evidence" value="ECO:0007669"/>
    <property type="project" value="UniProtKB-UniRule"/>
</dbReference>
<feature type="binding site" evidence="5">
    <location>
        <begin position="11"/>
        <end position="16"/>
    </location>
    <ligand>
        <name>ATP</name>
        <dbReference type="ChEBI" id="CHEBI:30616"/>
    </ligand>
</feature>
<evidence type="ECO:0000256" key="5">
    <source>
        <dbReference type="HAMAP-Rule" id="MF_00376"/>
    </source>
</evidence>
<protein>
    <recommendedName>
        <fullName evidence="5 6">Dephospho-CoA kinase</fullName>
        <ecNumber evidence="5 6">2.7.1.24</ecNumber>
    </recommendedName>
    <alternativeName>
        <fullName evidence="5">Dephosphocoenzyme A kinase</fullName>
    </alternativeName>
</protein>
<comment type="similarity">
    <text evidence="1 5">Belongs to the CoaE family.</text>
</comment>
<dbReference type="Gene3D" id="3.40.50.300">
    <property type="entry name" value="P-loop containing nucleotide triphosphate hydrolases"/>
    <property type="match status" value="1"/>
</dbReference>
<dbReference type="GO" id="GO:0004140">
    <property type="term" value="F:dephospho-CoA kinase activity"/>
    <property type="evidence" value="ECO:0007669"/>
    <property type="project" value="UniProtKB-UniRule"/>
</dbReference>
<keyword evidence="5" id="KW-0963">Cytoplasm</keyword>
<evidence type="ECO:0000256" key="2">
    <source>
        <dbReference type="ARBA" id="ARBA00022741"/>
    </source>
</evidence>
<dbReference type="HAMAP" id="MF_00376">
    <property type="entry name" value="Dephospho_CoA_kinase"/>
    <property type="match status" value="1"/>
</dbReference>
<dbReference type="AlphaFoldDB" id="A0A2U2B3R5"/>
<keyword evidence="4 5" id="KW-0173">Coenzyme A biosynthesis</keyword>
<comment type="pathway">
    <text evidence="5">Cofactor biosynthesis; coenzyme A biosynthesis; CoA from (R)-pantothenate: step 5/5.</text>
</comment>
<comment type="caution">
    <text evidence="7">The sequence shown here is derived from an EMBL/GenBank/DDBJ whole genome shotgun (WGS) entry which is preliminary data.</text>
</comment>
<keyword evidence="5" id="KW-0808">Transferase</keyword>
<dbReference type="GO" id="GO:0005524">
    <property type="term" value="F:ATP binding"/>
    <property type="evidence" value="ECO:0007669"/>
    <property type="project" value="UniProtKB-UniRule"/>
</dbReference>
<dbReference type="OrthoDB" id="9812943at2"/>
<dbReference type="RefSeq" id="WP_109266116.1">
    <property type="nucleotide sequence ID" value="NZ_QEWP01000027.1"/>
</dbReference>
<keyword evidence="5 7" id="KW-0418">Kinase</keyword>
<evidence type="ECO:0000256" key="6">
    <source>
        <dbReference type="NCBIfam" id="TIGR00152"/>
    </source>
</evidence>
<evidence type="ECO:0000256" key="3">
    <source>
        <dbReference type="ARBA" id="ARBA00022840"/>
    </source>
</evidence>
<dbReference type="PANTHER" id="PTHR10695">
    <property type="entry name" value="DEPHOSPHO-COA KINASE-RELATED"/>
    <property type="match status" value="1"/>
</dbReference>
<comment type="subcellular location">
    <subcellularLocation>
        <location evidence="5">Cytoplasm</location>
    </subcellularLocation>
</comment>
<name>A0A2U2B3R5_9BACT</name>
<evidence type="ECO:0000313" key="8">
    <source>
        <dbReference type="Proteomes" id="UP000244956"/>
    </source>
</evidence>
<dbReference type="GO" id="GO:0005737">
    <property type="term" value="C:cytoplasm"/>
    <property type="evidence" value="ECO:0007669"/>
    <property type="project" value="UniProtKB-SubCell"/>
</dbReference>
<sequence length="192" mass="22169">MQKIGVTGGIGSGKSTVCRIFETMKIPVYYADLRARRLIEKDERIIQGYKKLFGDEAYDAGILDRNFVAGKVFADPSLLRRVNELVHPVVREDFKAWIAIQEADYVIQEAAVLLESGGYKTLDKVILVSAPKELRLSRVIQRDRIDKERVKERMKNQWTDEQRRLLCDYEVIADDEHLIVPQVLNIHNELIK</sequence>
<dbReference type="PROSITE" id="PS51219">
    <property type="entry name" value="DPCK"/>
    <property type="match status" value="1"/>
</dbReference>
<dbReference type="UniPathway" id="UPA00241">
    <property type="reaction ID" value="UER00356"/>
</dbReference>
<proteinExistence type="inferred from homology"/>